<feature type="signal peptide" evidence="13">
    <location>
        <begin position="1"/>
        <end position="20"/>
    </location>
</feature>
<dbReference type="InterPro" id="IPR046791">
    <property type="entry name" value="Polycystin_dom"/>
</dbReference>
<dbReference type="PROSITE" id="PS50221">
    <property type="entry name" value="GAIN_B"/>
    <property type="match status" value="1"/>
</dbReference>
<keyword evidence="18" id="KW-1185">Reference proteome</keyword>
<dbReference type="InterPro" id="IPR001024">
    <property type="entry name" value="PLAT/LH2_dom"/>
</dbReference>
<keyword evidence="8 11" id="KW-1015">Disulfide bond</keyword>
<feature type="transmembrane region" description="Helical" evidence="12">
    <location>
        <begin position="2034"/>
        <end position="2055"/>
    </location>
</feature>
<dbReference type="EMBL" id="JARQWQ010000074">
    <property type="protein sequence ID" value="KAK2553770.1"/>
    <property type="molecule type" value="Genomic_DNA"/>
</dbReference>
<dbReference type="Pfam" id="PF08016">
    <property type="entry name" value="PKD_channel"/>
    <property type="match status" value="1"/>
</dbReference>
<dbReference type="InterPro" id="IPR002859">
    <property type="entry name" value="PKD/REJ-like"/>
</dbReference>
<evidence type="ECO:0000256" key="9">
    <source>
        <dbReference type="ARBA" id="ARBA00023180"/>
    </source>
</evidence>
<dbReference type="GO" id="GO:0005509">
    <property type="term" value="F:calcium ion binding"/>
    <property type="evidence" value="ECO:0007669"/>
    <property type="project" value="InterPro"/>
</dbReference>
<dbReference type="InterPro" id="IPR003915">
    <property type="entry name" value="PKD_2"/>
</dbReference>
<organism evidence="17 18">
    <name type="scientific">Acropora cervicornis</name>
    <name type="common">Staghorn coral</name>
    <dbReference type="NCBI Taxonomy" id="6130"/>
    <lineage>
        <taxon>Eukaryota</taxon>
        <taxon>Metazoa</taxon>
        <taxon>Cnidaria</taxon>
        <taxon>Anthozoa</taxon>
        <taxon>Hexacorallia</taxon>
        <taxon>Scleractinia</taxon>
        <taxon>Astrocoeniina</taxon>
        <taxon>Acroporidae</taxon>
        <taxon>Acropora</taxon>
    </lineage>
</organism>
<accession>A0AAD9Q2V9</accession>
<evidence type="ECO:0000256" key="1">
    <source>
        <dbReference type="ARBA" id="ARBA00004141"/>
    </source>
</evidence>
<dbReference type="SMART" id="SM00303">
    <property type="entry name" value="GPS"/>
    <property type="match status" value="1"/>
</dbReference>
<dbReference type="FunFam" id="1.10.287.70:FF:000086">
    <property type="entry name" value="Polycystic kidney disease 2"/>
    <property type="match status" value="1"/>
</dbReference>
<feature type="disulfide bond" evidence="11">
    <location>
        <begin position="30"/>
        <end position="48"/>
    </location>
</feature>
<feature type="transmembrane region" description="Helical" evidence="12">
    <location>
        <begin position="2160"/>
        <end position="2182"/>
    </location>
</feature>
<dbReference type="GO" id="GO:0050982">
    <property type="term" value="P:detection of mechanical stimulus"/>
    <property type="evidence" value="ECO:0007669"/>
    <property type="project" value="TreeGrafter"/>
</dbReference>
<dbReference type="GO" id="GO:0090729">
    <property type="term" value="F:toxin activity"/>
    <property type="evidence" value="ECO:0007669"/>
    <property type="project" value="UniProtKB-KW"/>
</dbReference>
<evidence type="ECO:0000256" key="13">
    <source>
        <dbReference type="SAM" id="SignalP"/>
    </source>
</evidence>
<protein>
    <submittedName>
        <fullName evidence="17">Polycystic kidney disease protein 1-like 3</fullName>
    </submittedName>
</protein>
<dbReference type="PROSITE" id="PS50095">
    <property type="entry name" value="PLAT"/>
    <property type="match status" value="1"/>
</dbReference>
<dbReference type="InterPro" id="IPR013122">
    <property type="entry name" value="PKD1_2_channel"/>
</dbReference>
<dbReference type="Gene3D" id="2.60.120.260">
    <property type="entry name" value="Galactose-binding domain-like"/>
    <property type="match status" value="1"/>
</dbReference>
<feature type="domain" description="GAIN-B" evidence="15">
    <location>
        <begin position="1188"/>
        <end position="1319"/>
    </location>
</feature>
<dbReference type="Pfam" id="PF20519">
    <property type="entry name" value="Polycystin_dom"/>
    <property type="match status" value="1"/>
</dbReference>
<evidence type="ECO:0000259" key="16">
    <source>
        <dbReference type="PROSITE" id="PS51670"/>
    </source>
</evidence>
<feature type="chain" id="PRO_5042231745" evidence="13">
    <location>
        <begin position="21"/>
        <end position="2473"/>
    </location>
</feature>
<feature type="transmembrane region" description="Helical" evidence="12">
    <location>
        <begin position="1764"/>
        <end position="1781"/>
    </location>
</feature>
<evidence type="ECO:0000259" key="14">
    <source>
        <dbReference type="PROSITE" id="PS50095"/>
    </source>
</evidence>
<feature type="transmembrane region" description="Helical" evidence="12">
    <location>
        <begin position="2067"/>
        <end position="2089"/>
    </location>
</feature>
<proteinExistence type="inferred from homology"/>
<evidence type="ECO:0000256" key="5">
    <source>
        <dbReference type="ARBA" id="ARBA00022729"/>
    </source>
</evidence>
<evidence type="ECO:0000256" key="7">
    <source>
        <dbReference type="ARBA" id="ARBA00023136"/>
    </source>
</evidence>
<gene>
    <name evidence="17" type="ORF">P5673_024748</name>
</gene>
<evidence type="ECO:0000256" key="6">
    <source>
        <dbReference type="ARBA" id="ARBA00022989"/>
    </source>
</evidence>
<dbReference type="Pfam" id="PF01477">
    <property type="entry name" value="PLAT"/>
    <property type="match status" value="1"/>
</dbReference>
<dbReference type="PROSITE" id="PS51670">
    <property type="entry name" value="SHKT"/>
    <property type="match status" value="1"/>
</dbReference>
<keyword evidence="6 12" id="KW-1133">Transmembrane helix</keyword>
<dbReference type="InterPro" id="IPR036392">
    <property type="entry name" value="PLAT/LH2_dom_sf"/>
</dbReference>
<feature type="transmembrane region" description="Helical" evidence="12">
    <location>
        <begin position="2123"/>
        <end position="2140"/>
    </location>
</feature>
<evidence type="ECO:0000259" key="15">
    <source>
        <dbReference type="PROSITE" id="PS50221"/>
    </source>
</evidence>
<feature type="domain" description="ShKT" evidence="16">
    <location>
        <begin position="23"/>
        <end position="55"/>
    </location>
</feature>
<sequence>MKHVFMTIISVIFIIMATNSKECKDKYPKCRKSFCGNYSARKWVNAKCRRTCQLCDSGSECNFPLNDQMEEFTTISIYSRAIYPSKETIKLNSSGGYRALKGDHIIIMFVGVRFKKETIITGVETQGYGNADVQEWIKTYFVTFNRQKSREEEFLLDKHGKPKEFIGNSDWNTSVRHQFEPENVKTVFIKPQTFHNNVAFRFEFYGCTMKKSVILWLKWTNESCTLEMLLDKMSDGFESINTRLQNEEHREIRRLPGVQVVKLEHLRPGSLIVELKVGLEGESQVQQFLQGMKKILRSSSKFDSKYWVVKGLQGSSECQTPNITFPNLRQTPESAVEILRSSKYNIKAVLESRTQVKAQVTWKCFHLRNSQREELDRKSAFESPQILNEEEIELKNKSVIAWEISSFTLIYGLFYVELTVQTNNLSNCVNYNYAFLRVKESPLQPVISVRPAVKVLLQGYNKELTVDAAGSFDPDEPNSNESTFEYTWLCARKNEALNNVAFLPVVVPHDNKTVAKGCYGTGPGKLNFTGSKAMLFLDKMVTEEDYVITLVLKKGDRTTNLSHTFFLKRANTIGVEIKCKRNCKQKLDVNKKMAFEGICKGEVCKQTTPLLKWLLYRKRDGSVIKEEQTSRQGNSLEVKEHVLHEREVYELKLLAYFPKANKNVSKTYVIITNESPSGGNCTVDKKEGIVLATNFTFTCFGWKDKDAGLIYQFGYTTSNGAYEIIQEGRQNVLTTDKLPIGNAAKDHEVQVDIHVKDQWGGYGMKSVAVKVRASKTINVSALYDYTVGNQSEIAKLLSKKDGGKNAMRLANTLLSVMSSTPNSDLKTKDKIKFKDEMIKHSSKVKVDDLQGLILVTLVVASATDERNELSEESQWTSVGVLENMADAFKNFTSNTDKDTEGISKAGSNLLLGIGNVIDAASMPDEAESMGHEAGEDNFDNNEKNFTKKKEVAQKAWDLIGKVGESMLSSQGVGDEPVKMETKTISMVLNRQLPSDISNKLTKTKDSSVRFPSAEVLFGKKAMSLPHVDTQIFSMKQNPFSWDASAKNVKSPVVSIDLRDNKGEVIDVSGLSKEIELNIKTNGKEQNQKPLLTFVKPSVNGSMNYHRVQVSTHGIEMSLKVVPQNGTTLQIYVRHSKRPTDDNFEYMTNVPDYSSCKKRFAKRMSESSYPSFPHSYFNCSKDPNLVLLPVNVTAKLGMVFIGVRLLGTRESENRQSRRRRSCSENGRQKRSEICVEFKDPPTTPAPTPRLIFPSYEPKTDVNYSMAINIGTCLYWSESKEKWTSDGCRVGPNSDNGTLQCLCSHLSAFGGDFLVAPNPIDFDKVWDAFSNIMETKNFLVLKTVCVILGLYIIAAVFARRADRNDSQKVTQVIPLGEVNADYHCYELIVYTGLWRRCGTSANVAIVLYGNQQDTDVIPLNYNSMCDKTLFARGSVNTFRLYVKESLGDISHIKLWHDNSGDNPQWFLNKVVIREHNTNTTWFFVCNRWFAAERDDGQIERVLYVSTDKEINSFKNKFYSRASADLGDGHIWLSVLTRPPTSRFTRLQRVSCCLSVLMSAMVTNAMFYQFGAEDKSEFLQIGPFILSARQFIIGIQSAVLVVPINVLIVFIFRSIRSKDDVTHSYEARDDNPSPTAESMRRQGCKLPRFFLYIGWALCILTSLAAAVFTIFYSMMWGTEVSNKWLTSILVSFTQDILFIQPMKVIIVASLLSLIIKKAPQDDSAKENQTFMLSSKVKGEIEEPLKPDDQELENFRVHRKRVLTMARVLIELVFYLMFAWSLMVICYGRRDTSHFWMTNGIDELLPRFDKSKVRDVASFWEWSKLYFVPAFYNLEWYNGKPFKYKDGFISDHSSYMVGMPRFRQLRVRPVTCPISPRYSEFRETLHPCLPPYGSGNEDKTPYSMPRWQKIPANQTVLLSEFALRKMCPKPWRYHSAEELQTLPFQGIRGIYGGGGYVADMGYTKGSAMRVIQNLQNNSWIDEKSRAVFIEFMIFDSSTRLFSAVTLLLETLPLGGVATYKRIDTMSLYGARTVEKRSFNVFCELIVVLVLCVFVISEIWKLYKQRCSYFKSAWTFVDLAQILSATATVVLSIFRRYHTSKLVQRIHSNPFETSSFHYAVLWSDLENALIAILVFILTVKVLKILKFNVHIASLAASMSRCRDKIISYSAVFLVAFLAFMQVALLAFGSTTKAYSSVSEIFRTQFGMFIGGETNYRELKDANGIIGPIYFFLFMTVMACILINMFLAILNESYREVRIYPEESDTEEQKMCEAFLHYAKLKLGRKLMGIKDTKVVRRKNKYDIKQIPKNVDMGIRDKYTPISWSVARDISQESLEEPDIHLEGSLFKDIRRRLQNISCELQEISLLPRSRKYEVSKKILSKHKDNEMNKSPCRGLGMEKISSKSSLFSLSESTMYLNRRIGRESVKRLLFNEVSSEDEDWNTSDSTSHTSSLTSFADSIGSLFGKPEVVREQVRETLL</sequence>
<dbReference type="PRINTS" id="PR01433">
    <property type="entry name" value="POLYCYSTIN2"/>
</dbReference>
<keyword evidence="9" id="KW-0325">Glycoprotein</keyword>
<evidence type="ECO:0000313" key="18">
    <source>
        <dbReference type="Proteomes" id="UP001249851"/>
    </source>
</evidence>
<evidence type="ECO:0000256" key="11">
    <source>
        <dbReference type="PROSITE-ProRule" id="PRU01005"/>
    </source>
</evidence>
<dbReference type="Proteomes" id="UP001249851">
    <property type="component" value="Unassembled WGS sequence"/>
</dbReference>
<comment type="caution">
    <text evidence="11">Lacks conserved residue(s) required for the propagation of feature annotation.</text>
</comment>
<evidence type="ECO:0000313" key="17">
    <source>
        <dbReference type="EMBL" id="KAK2553770.1"/>
    </source>
</evidence>
<comment type="subcellular location">
    <subcellularLocation>
        <location evidence="1">Membrane</location>
        <topology evidence="1">Multi-pass membrane protein</topology>
    </subcellularLocation>
</comment>
<reference evidence="17" key="2">
    <citation type="journal article" date="2023" name="Science">
        <title>Genomic signatures of disease resistance in endangered staghorn corals.</title>
        <authorList>
            <person name="Vollmer S.V."/>
            <person name="Selwyn J.D."/>
            <person name="Despard B.A."/>
            <person name="Roesel C.L."/>
        </authorList>
    </citation>
    <scope>NUCLEOTIDE SEQUENCE</scope>
    <source>
        <strain evidence="17">K2</strain>
    </source>
</reference>
<keyword evidence="4 12" id="KW-0812">Transmembrane</keyword>
<comment type="caution">
    <text evidence="17">The sequence shown here is derived from an EMBL/GenBank/DDBJ whole genome shotgun (WGS) entry which is preliminary data.</text>
</comment>
<feature type="transmembrane region" description="Helical" evidence="12">
    <location>
        <begin position="1547"/>
        <end position="1568"/>
    </location>
</feature>
<dbReference type="PANTHER" id="PTHR10877:SF150">
    <property type="entry name" value="REJ DOMAIN-CONTAINING PROTEIN"/>
    <property type="match status" value="1"/>
</dbReference>
<name>A0AAD9Q2V9_ACRCE</name>
<reference evidence="17" key="1">
    <citation type="journal article" date="2023" name="G3 (Bethesda)">
        <title>Whole genome assembly and annotation of the endangered Caribbean coral Acropora cervicornis.</title>
        <authorList>
            <person name="Selwyn J.D."/>
            <person name="Vollmer S.V."/>
        </authorList>
    </citation>
    <scope>NUCLEOTIDE SEQUENCE</scope>
    <source>
        <strain evidence="17">K2</strain>
    </source>
</reference>
<keyword evidence="5 13" id="KW-0732">Signal</keyword>
<feature type="transmembrane region" description="Helical" evidence="12">
    <location>
        <begin position="1336"/>
        <end position="1356"/>
    </location>
</feature>
<dbReference type="SUPFAM" id="SSF49723">
    <property type="entry name" value="Lipase/lipooxygenase domain (PLAT/LH2 domain)"/>
    <property type="match status" value="1"/>
</dbReference>
<feature type="domain" description="PLAT" evidence="14">
    <location>
        <begin position="1381"/>
        <end position="1501"/>
    </location>
</feature>
<evidence type="ECO:0000256" key="10">
    <source>
        <dbReference type="PIRSR" id="PIRSR603915-2"/>
    </source>
</evidence>
<comment type="similarity">
    <text evidence="2">Belongs to the polycystin family.</text>
</comment>
<dbReference type="GO" id="GO:0016020">
    <property type="term" value="C:membrane"/>
    <property type="evidence" value="ECO:0007669"/>
    <property type="project" value="UniProtKB-SubCell"/>
</dbReference>
<dbReference type="InterPro" id="IPR046338">
    <property type="entry name" value="GAIN_dom_sf"/>
</dbReference>
<dbReference type="Pfam" id="PF01825">
    <property type="entry name" value="GPS"/>
    <property type="match status" value="1"/>
</dbReference>
<feature type="transmembrane region" description="Helical" evidence="12">
    <location>
        <begin position="2223"/>
        <end position="2244"/>
    </location>
</feature>
<dbReference type="InterPro" id="IPR000203">
    <property type="entry name" value="GPS"/>
</dbReference>
<evidence type="ECO:0000256" key="8">
    <source>
        <dbReference type="ARBA" id="ARBA00023157"/>
    </source>
</evidence>
<dbReference type="InterPro" id="IPR051223">
    <property type="entry name" value="Polycystin"/>
</dbReference>
<feature type="transmembrane region" description="Helical" evidence="12">
    <location>
        <begin position="1693"/>
        <end position="1712"/>
    </location>
</feature>
<dbReference type="InterPro" id="IPR003582">
    <property type="entry name" value="ShKT_dom"/>
</dbReference>
<evidence type="ECO:0000256" key="3">
    <source>
        <dbReference type="ARBA" id="ARBA00022656"/>
    </source>
</evidence>
<dbReference type="Gene3D" id="2.60.60.20">
    <property type="entry name" value="PLAT/LH2 domain"/>
    <property type="match status" value="1"/>
</dbReference>
<keyword evidence="7 12" id="KW-0472">Membrane</keyword>
<dbReference type="SMART" id="SM00308">
    <property type="entry name" value="LH2"/>
    <property type="match status" value="1"/>
</dbReference>
<keyword evidence="3" id="KW-0800">Toxin</keyword>
<dbReference type="PANTHER" id="PTHR10877">
    <property type="entry name" value="POLYCYSTIN FAMILY MEMBER"/>
    <property type="match status" value="1"/>
</dbReference>
<feature type="transmembrane region" description="Helical" evidence="12">
    <location>
        <begin position="1588"/>
        <end position="1609"/>
    </location>
</feature>
<evidence type="ECO:0000256" key="12">
    <source>
        <dbReference type="SAM" id="Phobius"/>
    </source>
</evidence>
<dbReference type="InterPro" id="IPR057244">
    <property type="entry name" value="GAIN_B"/>
</dbReference>
<evidence type="ECO:0000256" key="2">
    <source>
        <dbReference type="ARBA" id="ARBA00007200"/>
    </source>
</evidence>
<dbReference type="Pfam" id="PF02010">
    <property type="entry name" value="REJ"/>
    <property type="match status" value="1"/>
</dbReference>
<dbReference type="GO" id="GO:0005262">
    <property type="term" value="F:calcium channel activity"/>
    <property type="evidence" value="ECO:0007669"/>
    <property type="project" value="TreeGrafter"/>
</dbReference>
<dbReference type="Gene3D" id="2.60.220.50">
    <property type="match status" value="1"/>
</dbReference>
<dbReference type="SUPFAM" id="SSF49785">
    <property type="entry name" value="Galactose-binding domain-like"/>
    <property type="match status" value="1"/>
</dbReference>
<feature type="disulfide bond" evidence="10">
    <location>
        <begin position="1868"/>
        <end position="1884"/>
    </location>
</feature>
<dbReference type="FunFam" id="2.60.220.50:FF:000044">
    <property type="entry name" value="Predicted protein"/>
    <property type="match status" value="1"/>
</dbReference>
<dbReference type="Gene3D" id="1.10.287.70">
    <property type="match status" value="1"/>
</dbReference>
<dbReference type="InterPro" id="IPR008979">
    <property type="entry name" value="Galactose-bd-like_sf"/>
</dbReference>
<evidence type="ECO:0000256" key="4">
    <source>
        <dbReference type="ARBA" id="ARBA00022692"/>
    </source>
</evidence>
<feature type="transmembrane region" description="Helical" evidence="12">
    <location>
        <begin position="1646"/>
        <end position="1673"/>
    </location>
</feature>